<dbReference type="PANTHER" id="PTHR43133">
    <property type="entry name" value="RNA POLYMERASE ECF-TYPE SIGMA FACTO"/>
    <property type="match status" value="1"/>
</dbReference>
<evidence type="ECO:0000259" key="6">
    <source>
        <dbReference type="Pfam" id="PF04542"/>
    </source>
</evidence>
<evidence type="ECO:0000259" key="7">
    <source>
        <dbReference type="Pfam" id="PF08281"/>
    </source>
</evidence>
<dbReference type="InterPro" id="IPR039425">
    <property type="entry name" value="RNA_pol_sigma-70-like"/>
</dbReference>
<keyword evidence="5" id="KW-0804">Transcription</keyword>
<dbReference type="Pfam" id="PF04542">
    <property type="entry name" value="Sigma70_r2"/>
    <property type="match status" value="1"/>
</dbReference>
<dbReference type="InterPro" id="IPR036388">
    <property type="entry name" value="WH-like_DNA-bd_sf"/>
</dbReference>
<reference evidence="8" key="1">
    <citation type="journal article" date="2014" name="Int. J. Syst. Evol. Microbiol.">
        <title>Complete genome sequence of Corynebacterium casei LMG S-19264T (=DSM 44701T), isolated from a smear-ripened cheese.</title>
        <authorList>
            <consortium name="US DOE Joint Genome Institute (JGI-PGF)"/>
            <person name="Walter F."/>
            <person name="Albersmeier A."/>
            <person name="Kalinowski J."/>
            <person name="Ruckert C."/>
        </authorList>
    </citation>
    <scope>NUCLEOTIDE SEQUENCE</scope>
    <source>
        <strain evidence="8">JCM 3091</strain>
    </source>
</reference>
<comment type="caution">
    <text evidence="8">The sequence shown here is derived from an EMBL/GenBank/DDBJ whole genome shotgun (WGS) entry which is preliminary data.</text>
</comment>
<dbReference type="InterPro" id="IPR013249">
    <property type="entry name" value="RNA_pol_sigma70_r4_t2"/>
</dbReference>
<sequence length="168" mass="18841">MKPAEELRFRQLVLGRSEALLRSAYLLVGDRGRAEDLVQTALAKTYAAWPRIRDAGALEAYVRRVMVTTATSWWRGLRFREHPVAEAPARPVPDAADAVAERDAMWRQLAALPVKQRAVLVLRYYEGLSEAEIAEVLEVSRGTVKSHTSRAMSALRRRMTEPCPEVAA</sequence>
<organism evidence="8 9">
    <name type="scientific">Pilimelia terevasa</name>
    <dbReference type="NCBI Taxonomy" id="53372"/>
    <lineage>
        <taxon>Bacteria</taxon>
        <taxon>Bacillati</taxon>
        <taxon>Actinomycetota</taxon>
        <taxon>Actinomycetes</taxon>
        <taxon>Micromonosporales</taxon>
        <taxon>Micromonosporaceae</taxon>
        <taxon>Pilimelia</taxon>
    </lineage>
</organism>
<dbReference type="InterPro" id="IPR014325">
    <property type="entry name" value="RNA_pol_sigma-E_actinobac"/>
</dbReference>
<comment type="similarity">
    <text evidence="1">Belongs to the sigma-70 factor family. ECF subfamily.</text>
</comment>
<dbReference type="InterPro" id="IPR013325">
    <property type="entry name" value="RNA_pol_sigma_r2"/>
</dbReference>
<dbReference type="GO" id="GO:0006352">
    <property type="term" value="P:DNA-templated transcription initiation"/>
    <property type="evidence" value="ECO:0007669"/>
    <property type="project" value="InterPro"/>
</dbReference>
<evidence type="ECO:0000256" key="5">
    <source>
        <dbReference type="ARBA" id="ARBA00023163"/>
    </source>
</evidence>
<dbReference type="RefSeq" id="WP_229789389.1">
    <property type="nucleotide sequence ID" value="NZ_BMQC01000003.1"/>
</dbReference>
<keyword evidence="3" id="KW-0731">Sigma factor</keyword>
<evidence type="ECO:0000256" key="3">
    <source>
        <dbReference type="ARBA" id="ARBA00023082"/>
    </source>
</evidence>
<dbReference type="SUPFAM" id="SSF88946">
    <property type="entry name" value="Sigma2 domain of RNA polymerase sigma factors"/>
    <property type="match status" value="1"/>
</dbReference>
<dbReference type="SUPFAM" id="SSF88659">
    <property type="entry name" value="Sigma3 and sigma4 domains of RNA polymerase sigma factors"/>
    <property type="match status" value="1"/>
</dbReference>
<dbReference type="InterPro" id="IPR014284">
    <property type="entry name" value="RNA_pol_sigma-70_dom"/>
</dbReference>
<feature type="domain" description="RNA polymerase sigma factor 70 region 4 type 2" evidence="7">
    <location>
        <begin position="103"/>
        <end position="155"/>
    </location>
</feature>
<name>A0A8J3BIA9_9ACTN</name>
<dbReference type="Pfam" id="PF08281">
    <property type="entry name" value="Sigma70_r4_2"/>
    <property type="match status" value="1"/>
</dbReference>
<dbReference type="CDD" id="cd06171">
    <property type="entry name" value="Sigma70_r4"/>
    <property type="match status" value="1"/>
</dbReference>
<accession>A0A8J3BIA9</accession>
<dbReference type="Gene3D" id="1.10.1740.10">
    <property type="match status" value="1"/>
</dbReference>
<dbReference type="InterPro" id="IPR007627">
    <property type="entry name" value="RNA_pol_sigma70_r2"/>
</dbReference>
<dbReference type="NCBIfam" id="TIGR02937">
    <property type="entry name" value="sigma70-ECF"/>
    <property type="match status" value="1"/>
</dbReference>
<gene>
    <name evidence="8" type="ORF">GCM10010124_12640</name>
</gene>
<evidence type="ECO:0000313" key="8">
    <source>
        <dbReference type="EMBL" id="GGK21609.1"/>
    </source>
</evidence>
<evidence type="ECO:0000256" key="4">
    <source>
        <dbReference type="ARBA" id="ARBA00023125"/>
    </source>
</evidence>
<dbReference type="GO" id="GO:0003677">
    <property type="term" value="F:DNA binding"/>
    <property type="evidence" value="ECO:0007669"/>
    <property type="project" value="UniProtKB-KW"/>
</dbReference>
<dbReference type="Proteomes" id="UP000662200">
    <property type="component" value="Unassembled WGS sequence"/>
</dbReference>
<dbReference type="PANTHER" id="PTHR43133:SF50">
    <property type="entry name" value="ECF RNA POLYMERASE SIGMA FACTOR SIGM"/>
    <property type="match status" value="1"/>
</dbReference>
<dbReference type="EMBL" id="BMQC01000003">
    <property type="protein sequence ID" value="GGK21609.1"/>
    <property type="molecule type" value="Genomic_DNA"/>
</dbReference>
<dbReference type="AlphaFoldDB" id="A0A8J3BIA9"/>
<dbReference type="GO" id="GO:0016987">
    <property type="term" value="F:sigma factor activity"/>
    <property type="evidence" value="ECO:0007669"/>
    <property type="project" value="UniProtKB-KW"/>
</dbReference>
<proteinExistence type="inferred from homology"/>
<evidence type="ECO:0000256" key="2">
    <source>
        <dbReference type="ARBA" id="ARBA00023015"/>
    </source>
</evidence>
<keyword evidence="4" id="KW-0238">DNA-binding</keyword>
<keyword evidence="2" id="KW-0805">Transcription regulation</keyword>
<dbReference type="NCBIfam" id="TIGR02983">
    <property type="entry name" value="SigE-fam_strep"/>
    <property type="match status" value="1"/>
</dbReference>
<protein>
    <submittedName>
        <fullName evidence="8">RNA polymerase sigma factor</fullName>
    </submittedName>
</protein>
<dbReference type="InterPro" id="IPR013324">
    <property type="entry name" value="RNA_pol_sigma_r3/r4-like"/>
</dbReference>
<feature type="domain" description="RNA polymerase sigma-70 region 2" evidence="6">
    <location>
        <begin position="20"/>
        <end position="78"/>
    </location>
</feature>
<dbReference type="Gene3D" id="1.10.10.10">
    <property type="entry name" value="Winged helix-like DNA-binding domain superfamily/Winged helix DNA-binding domain"/>
    <property type="match status" value="1"/>
</dbReference>
<evidence type="ECO:0000256" key="1">
    <source>
        <dbReference type="ARBA" id="ARBA00010641"/>
    </source>
</evidence>
<evidence type="ECO:0000313" key="9">
    <source>
        <dbReference type="Proteomes" id="UP000662200"/>
    </source>
</evidence>
<keyword evidence="9" id="KW-1185">Reference proteome</keyword>
<reference evidence="8" key="2">
    <citation type="submission" date="2020-09" db="EMBL/GenBank/DDBJ databases">
        <authorList>
            <person name="Sun Q."/>
            <person name="Ohkuma M."/>
        </authorList>
    </citation>
    <scope>NUCLEOTIDE SEQUENCE</scope>
    <source>
        <strain evidence="8">JCM 3091</strain>
    </source>
</reference>